<evidence type="ECO:0000259" key="12">
    <source>
        <dbReference type="Pfam" id="PF12019"/>
    </source>
</evidence>
<dbReference type="OrthoDB" id="6120962at2"/>
<dbReference type="EMBL" id="RPOK01000004">
    <property type="protein sequence ID" value="RPJ66104.1"/>
    <property type="molecule type" value="Genomic_DNA"/>
</dbReference>
<dbReference type="Pfam" id="PF12019">
    <property type="entry name" value="GspH"/>
    <property type="match status" value="1"/>
</dbReference>
<keyword evidence="3" id="KW-1003">Cell membrane</keyword>
<keyword evidence="7 11" id="KW-1133">Transmembrane helix</keyword>
<dbReference type="Gene3D" id="3.55.40.10">
    <property type="entry name" value="minor pseudopilin epsh domain"/>
    <property type="match status" value="1"/>
</dbReference>
<evidence type="ECO:0000256" key="1">
    <source>
        <dbReference type="ARBA" id="ARBA00004377"/>
    </source>
</evidence>
<evidence type="ECO:0000256" key="8">
    <source>
        <dbReference type="ARBA" id="ARBA00023136"/>
    </source>
</evidence>
<dbReference type="InterPro" id="IPR022346">
    <property type="entry name" value="T2SS_GspH"/>
</dbReference>
<protein>
    <recommendedName>
        <fullName evidence="2">Type II secretion system protein H</fullName>
    </recommendedName>
    <alternativeName>
        <fullName evidence="10">General secretion pathway protein H</fullName>
    </alternativeName>
</protein>
<accession>A0A3N5Z6B9</accession>
<name>A0A3N5Z6B9_9ALTE</name>
<dbReference type="GO" id="GO:0015627">
    <property type="term" value="C:type II protein secretion system complex"/>
    <property type="evidence" value="ECO:0007669"/>
    <property type="project" value="InterPro"/>
</dbReference>
<gene>
    <name evidence="13" type="ORF">DRW07_12370</name>
</gene>
<dbReference type="GO" id="GO:0015628">
    <property type="term" value="P:protein secretion by the type II secretion system"/>
    <property type="evidence" value="ECO:0007669"/>
    <property type="project" value="InterPro"/>
</dbReference>
<evidence type="ECO:0000256" key="3">
    <source>
        <dbReference type="ARBA" id="ARBA00022475"/>
    </source>
</evidence>
<comment type="subcellular location">
    <subcellularLocation>
        <location evidence="1">Cell inner membrane</location>
        <topology evidence="1">Single-pass membrane protein</topology>
    </subcellularLocation>
</comment>
<evidence type="ECO:0000313" key="13">
    <source>
        <dbReference type="EMBL" id="RPJ66104.1"/>
    </source>
</evidence>
<feature type="domain" description="General secretion pathway GspH" evidence="12">
    <location>
        <begin position="50"/>
        <end position="159"/>
    </location>
</feature>
<proteinExistence type="inferred from homology"/>
<dbReference type="Proteomes" id="UP000275281">
    <property type="component" value="Unassembled WGS sequence"/>
</dbReference>
<keyword evidence="8 11" id="KW-0472">Membrane</keyword>
<comment type="similarity">
    <text evidence="9">Belongs to the GSP H family.</text>
</comment>
<evidence type="ECO:0000256" key="4">
    <source>
        <dbReference type="ARBA" id="ARBA00022481"/>
    </source>
</evidence>
<sequence>MKKFIQIKRISVGATLLELLIGLAIVAILLTAVGPNVQSILISNRITADVNGLSSLMRFAKHTAVNEQRVVTVCSTSNFTSCSGNWNNGKMVFIDGNGNGQRDADEALLASGDPTSKNNTLSGTNQAFSFAPDGSADEALTLTYCPSTGEAKYARALLVTLYGKISISVDSNGDGIAENASGSALSC</sequence>
<evidence type="ECO:0000256" key="7">
    <source>
        <dbReference type="ARBA" id="ARBA00022989"/>
    </source>
</evidence>
<dbReference type="GO" id="GO:0005886">
    <property type="term" value="C:plasma membrane"/>
    <property type="evidence" value="ECO:0007669"/>
    <property type="project" value="UniProtKB-SubCell"/>
</dbReference>
<comment type="caution">
    <text evidence="13">The sequence shown here is derived from an EMBL/GenBank/DDBJ whole genome shotgun (WGS) entry which is preliminary data.</text>
</comment>
<dbReference type="InterPro" id="IPR045584">
    <property type="entry name" value="Pilin-like"/>
</dbReference>
<keyword evidence="5" id="KW-0997">Cell inner membrane</keyword>
<evidence type="ECO:0000313" key="14">
    <source>
        <dbReference type="Proteomes" id="UP000275281"/>
    </source>
</evidence>
<organism evidence="13 14">
    <name type="scientific">Alteromonas sediminis</name>
    <dbReference type="NCBI Taxonomy" id="2259342"/>
    <lineage>
        <taxon>Bacteria</taxon>
        <taxon>Pseudomonadati</taxon>
        <taxon>Pseudomonadota</taxon>
        <taxon>Gammaproteobacteria</taxon>
        <taxon>Alteromonadales</taxon>
        <taxon>Alteromonadaceae</taxon>
        <taxon>Alteromonas/Salinimonas group</taxon>
        <taxon>Alteromonas</taxon>
    </lineage>
</organism>
<feature type="transmembrane region" description="Helical" evidence="11">
    <location>
        <begin position="12"/>
        <end position="33"/>
    </location>
</feature>
<keyword evidence="4" id="KW-0488">Methylation</keyword>
<evidence type="ECO:0000256" key="2">
    <source>
        <dbReference type="ARBA" id="ARBA00021549"/>
    </source>
</evidence>
<dbReference type="SUPFAM" id="SSF54523">
    <property type="entry name" value="Pili subunits"/>
    <property type="match status" value="1"/>
</dbReference>
<evidence type="ECO:0000256" key="11">
    <source>
        <dbReference type="SAM" id="Phobius"/>
    </source>
</evidence>
<evidence type="ECO:0000256" key="5">
    <source>
        <dbReference type="ARBA" id="ARBA00022519"/>
    </source>
</evidence>
<dbReference type="AlphaFoldDB" id="A0A3N5Z6B9"/>
<keyword evidence="6 11" id="KW-0812">Transmembrane</keyword>
<evidence type="ECO:0000256" key="6">
    <source>
        <dbReference type="ARBA" id="ARBA00022692"/>
    </source>
</evidence>
<keyword evidence="14" id="KW-1185">Reference proteome</keyword>
<evidence type="ECO:0000256" key="9">
    <source>
        <dbReference type="ARBA" id="ARBA00025772"/>
    </source>
</evidence>
<evidence type="ECO:0000256" key="10">
    <source>
        <dbReference type="ARBA" id="ARBA00030775"/>
    </source>
</evidence>
<reference evidence="13 14" key="1">
    <citation type="submission" date="2018-11" db="EMBL/GenBank/DDBJ databases">
        <authorList>
            <person name="Ye M.-Q."/>
            <person name="Du Z.-J."/>
        </authorList>
    </citation>
    <scope>NUCLEOTIDE SEQUENCE [LARGE SCALE GENOMIC DNA]</scope>
    <source>
        <strain evidence="13 14">U0105</strain>
    </source>
</reference>